<comment type="similarity">
    <text evidence="6">Belongs to the major facilitator superfamily. Allantoate permease family.</text>
</comment>
<dbReference type="RefSeq" id="XP_064854022.1">
    <property type="nucleotide sequence ID" value="XM_064997950.1"/>
</dbReference>
<feature type="transmembrane region" description="Helical" evidence="7">
    <location>
        <begin position="193"/>
        <end position="216"/>
    </location>
</feature>
<dbReference type="GO" id="GO:0005886">
    <property type="term" value="C:plasma membrane"/>
    <property type="evidence" value="ECO:0007669"/>
    <property type="project" value="TreeGrafter"/>
</dbReference>
<protein>
    <submittedName>
        <fullName evidence="8">Fen2 protein</fullName>
    </submittedName>
</protein>
<dbReference type="AlphaFoldDB" id="A0AAV5QR46"/>
<dbReference type="GeneID" id="90075001"/>
<evidence type="ECO:0000256" key="5">
    <source>
        <dbReference type="ARBA" id="ARBA00023136"/>
    </source>
</evidence>
<feature type="transmembrane region" description="Helical" evidence="7">
    <location>
        <begin position="327"/>
        <end position="348"/>
    </location>
</feature>
<feature type="transmembrane region" description="Helical" evidence="7">
    <location>
        <begin position="262"/>
        <end position="288"/>
    </location>
</feature>
<feature type="transmembrane region" description="Helical" evidence="7">
    <location>
        <begin position="423"/>
        <end position="443"/>
    </location>
</feature>
<sequence>MILKPFYAVRDALWGKPPSDPKEAKLLFKIDVLVLSFTCLCYWSNYLDRTNFANAYVSGMAEAVGMKGDDYNIVNTCFTVGYTIGMLPNNIALLKLKPRYWMCFCMIAWGLLVLGMYKVTSYRQLCVIRFFQAIFESSTFSGTHLILGNWYKETELTKRSAVFTSSGLIGSIFSGFMQSAIHTNLDGRNGLAGWQWLFIIDFIITMPIVVYGFFFFPDYPSNCSVFFLSEEEKQLAIDRLPPRAETKFDLSVVKRVVGRWHWWLFSILWMFAGENESFGINSLFALWLKWAGYSISDRNNYPMGIYAVGIVATFASSLYVDLTGARYHWHIALLIFVFMIISVILTLAAPLNTAAVFVAQYFSGVSFAGQAVYFAWANVVCHNDLEEAAITLASMNMFSNAVNAWWSILFFKATYVPKWKHSCYAMIATLCVSVIVAAAIRFLQLKEEKMAEKVVDDESVEQVAVAVEEKRHLE</sequence>
<feature type="transmembrane region" description="Helical" evidence="7">
    <location>
        <begin position="99"/>
        <end position="119"/>
    </location>
</feature>
<name>A0AAV5QR46_9ASCO</name>
<dbReference type="FunFam" id="1.20.1250.20:FF:000065">
    <property type="entry name" value="Putative MFS pantothenate transporter"/>
    <property type="match status" value="1"/>
</dbReference>
<gene>
    <name evidence="8" type="ORF">DASC09_043510</name>
</gene>
<keyword evidence="2" id="KW-0813">Transport</keyword>
<dbReference type="GO" id="GO:0015233">
    <property type="term" value="F:pantothenate transmembrane transporter activity"/>
    <property type="evidence" value="ECO:0007669"/>
    <property type="project" value="TreeGrafter"/>
</dbReference>
<comment type="subcellular location">
    <subcellularLocation>
        <location evidence="1">Membrane</location>
        <topology evidence="1">Multi-pass membrane protein</topology>
    </subcellularLocation>
</comment>
<dbReference type="GO" id="GO:0098717">
    <property type="term" value="P:pantothenate import across plasma membrane"/>
    <property type="evidence" value="ECO:0007669"/>
    <property type="project" value="TreeGrafter"/>
</dbReference>
<keyword evidence="3 7" id="KW-0812">Transmembrane</keyword>
<evidence type="ECO:0000256" key="2">
    <source>
        <dbReference type="ARBA" id="ARBA00022448"/>
    </source>
</evidence>
<comment type="caution">
    <text evidence="8">The sequence shown here is derived from an EMBL/GenBank/DDBJ whole genome shotgun (WGS) entry which is preliminary data.</text>
</comment>
<feature type="transmembrane region" description="Helical" evidence="7">
    <location>
        <begin position="388"/>
        <end position="411"/>
    </location>
</feature>
<proteinExistence type="inferred from homology"/>
<evidence type="ECO:0000256" key="3">
    <source>
        <dbReference type="ARBA" id="ARBA00022692"/>
    </source>
</evidence>
<keyword evidence="5 7" id="KW-0472">Membrane</keyword>
<organism evidence="8 9">
    <name type="scientific">Saccharomycopsis crataegensis</name>
    <dbReference type="NCBI Taxonomy" id="43959"/>
    <lineage>
        <taxon>Eukaryota</taxon>
        <taxon>Fungi</taxon>
        <taxon>Dikarya</taxon>
        <taxon>Ascomycota</taxon>
        <taxon>Saccharomycotina</taxon>
        <taxon>Saccharomycetes</taxon>
        <taxon>Saccharomycopsidaceae</taxon>
        <taxon>Saccharomycopsis</taxon>
    </lineage>
</organism>
<feature type="transmembrane region" description="Helical" evidence="7">
    <location>
        <begin position="300"/>
        <end position="320"/>
    </location>
</feature>
<keyword evidence="9" id="KW-1185">Reference proteome</keyword>
<feature type="transmembrane region" description="Helical" evidence="7">
    <location>
        <begin position="354"/>
        <end position="376"/>
    </location>
</feature>
<dbReference type="InterPro" id="IPR036259">
    <property type="entry name" value="MFS_trans_sf"/>
</dbReference>
<dbReference type="InterPro" id="IPR011701">
    <property type="entry name" value="MFS"/>
</dbReference>
<dbReference type="PANTHER" id="PTHR43791:SF4">
    <property type="entry name" value="PANTOTHENATE TRANSPORTER FEN2"/>
    <property type="match status" value="1"/>
</dbReference>
<dbReference type="PANTHER" id="PTHR43791">
    <property type="entry name" value="PERMEASE-RELATED"/>
    <property type="match status" value="1"/>
</dbReference>
<reference evidence="8 9" key="1">
    <citation type="journal article" date="2023" name="Elife">
        <title>Identification of key yeast species and microbe-microbe interactions impacting larval growth of Drosophila in the wild.</title>
        <authorList>
            <person name="Mure A."/>
            <person name="Sugiura Y."/>
            <person name="Maeda R."/>
            <person name="Honda K."/>
            <person name="Sakurai N."/>
            <person name="Takahashi Y."/>
            <person name="Watada M."/>
            <person name="Katoh T."/>
            <person name="Gotoh A."/>
            <person name="Gotoh Y."/>
            <person name="Taniguchi I."/>
            <person name="Nakamura K."/>
            <person name="Hayashi T."/>
            <person name="Katayama T."/>
            <person name="Uemura T."/>
            <person name="Hattori Y."/>
        </authorList>
    </citation>
    <scope>NUCLEOTIDE SEQUENCE [LARGE SCALE GENOMIC DNA]</scope>
    <source>
        <strain evidence="8 9">SC-9</strain>
    </source>
</reference>
<dbReference type="Pfam" id="PF07690">
    <property type="entry name" value="MFS_1"/>
    <property type="match status" value="1"/>
</dbReference>
<dbReference type="Gene3D" id="1.20.1250.20">
    <property type="entry name" value="MFS general substrate transporter like domains"/>
    <property type="match status" value="1"/>
</dbReference>
<evidence type="ECO:0000256" key="7">
    <source>
        <dbReference type="SAM" id="Phobius"/>
    </source>
</evidence>
<feature type="transmembrane region" description="Helical" evidence="7">
    <location>
        <begin position="161"/>
        <end position="181"/>
    </location>
</feature>
<evidence type="ECO:0000256" key="6">
    <source>
        <dbReference type="ARBA" id="ARBA00037968"/>
    </source>
</evidence>
<evidence type="ECO:0000256" key="1">
    <source>
        <dbReference type="ARBA" id="ARBA00004141"/>
    </source>
</evidence>
<evidence type="ECO:0000313" key="9">
    <source>
        <dbReference type="Proteomes" id="UP001360560"/>
    </source>
</evidence>
<evidence type="ECO:0000313" key="8">
    <source>
        <dbReference type="EMBL" id="GMM37026.1"/>
    </source>
</evidence>
<accession>A0AAV5QR46</accession>
<dbReference type="Proteomes" id="UP001360560">
    <property type="component" value="Unassembled WGS sequence"/>
</dbReference>
<evidence type="ECO:0000256" key="4">
    <source>
        <dbReference type="ARBA" id="ARBA00022989"/>
    </source>
</evidence>
<dbReference type="SUPFAM" id="SSF103473">
    <property type="entry name" value="MFS general substrate transporter"/>
    <property type="match status" value="1"/>
</dbReference>
<dbReference type="EMBL" id="BTFZ01000011">
    <property type="protein sequence ID" value="GMM37026.1"/>
    <property type="molecule type" value="Genomic_DNA"/>
</dbReference>
<keyword evidence="4 7" id="KW-1133">Transmembrane helix</keyword>